<gene>
    <name evidence="1" type="ORF">ACEU3E_19095</name>
</gene>
<dbReference type="Proteomes" id="UP001575622">
    <property type="component" value="Unassembled WGS sequence"/>
</dbReference>
<sequence length="98" mass="11533">MKKIILTFLIILLILFLAGVALYYRLAHTGEVATVIRKDVVNGENIIVIRNESSRETSIIVPNVAWGLIFQEKKYFVEYEYNEWRKPFLLYIQEVPEK</sequence>
<dbReference type="EMBL" id="JBHDLN010000009">
    <property type="protein sequence ID" value="MFB0844296.1"/>
    <property type="molecule type" value="Genomic_DNA"/>
</dbReference>
<evidence type="ECO:0000313" key="2">
    <source>
        <dbReference type="Proteomes" id="UP001575622"/>
    </source>
</evidence>
<evidence type="ECO:0008006" key="3">
    <source>
        <dbReference type="Google" id="ProtNLM"/>
    </source>
</evidence>
<comment type="caution">
    <text evidence="1">The sequence shown here is derived from an EMBL/GenBank/DDBJ whole genome shotgun (WGS) entry which is preliminary data.</text>
</comment>
<name>A0ABV4V2J5_9BACL</name>
<protein>
    <recommendedName>
        <fullName evidence="3">DUF3139 domain-containing protein</fullName>
    </recommendedName>
</protein>
<accession>A0ABV4V2J5</accession>
<reference evidence="1 2" key="1">
    <citation type="submission" date="2024-09" db="EMBL/GenBank/DDBJ databases">
        <authorList>
            <person name="Makale K.P.P."/>
            <person name="Makhzoum A."/>
            <person name="Rantong G."/>
            <person name="Rahube T.O."/>
        </authorList>
    </citation>
    <scope>NUCLEOTIDE SEQUENCE [LARGE SCALE GENOMIC DNA]</scope>
    <source>
        <strain evidence="1 2">KM_D13</strain>
    </source>
</reference>
<organism evidence="1 2">
    <name type="scientific">Paenibacillus oleatilyticus</name>
    <dbReference type="NCBI Taxonomy" id="2594886"/>
    <lineage>
        <taxon>Bacteria</taxon>
        <taxon>Bacillati</taxon>
        <taxon>Bacillota</taxon>
        <taxon>Bacilli</taxon>
        <taxon>Bacillales</taxon>
        <taxon>Paenibacillaceae</taxon>
        <taxon>Paenibacillus</taxon>
    </lineage>
</organism>
<dbReference type="RefSeq" id="WP_373954055.1">
    <property type="nucleotide sequence ID" value="NZ_JBHDLN010000009.1"/>
</dbReference>
<proteinExistence type="predicted"/>
<keyword evidence="2" id="KW-1185">Reference proteome</keyword>
<evidence type="ECO:0000313" key="1">
    <source>
        <dbReference type="EMBL" id="MFB0844296.1"/>
    </source>
</evidence>